<dbReference type="SUPFAM" id="SSF140931">
    <property type="entry name" value="Fic-like"/>
    <property type="match status" value="1"/>
</dbReference>
<evidence type="ECO:0000259" key="2">
    <source>
        <dbReference type="PROSITE" id="PS51459"/>
    </source>
</evidence>
<evidence type="ECO:0000313" key="3">
    <source>
        <dbReference type="EMBL" id="GAA2450572.1"/>
    </source>
</evidence>
<keyword evidence="4" id="KW-1185">Reference proteome</keyword>
<accession>A0ABN3K9W7</accession>
<dbReference type="InterPro" id="IPR036597">
    <property type="entry name" value="Fido-like_dom_sf"/>
</dbReference>
<reference evidence="3 4" key="1">
    <citation type="journal article" date="2019" name="Int. J. Syst. Evol. Microbiol.">
        <title>The Global Catalogue of Microorganisms (GCM) 10K type strain sequencing project: providing services to taxonomists for standard genome sequencing and annotation.</title>
        <authorList>
            <consortium name="The Broad Institute Genomics Platform"/>
            <consortium name="The Broad Institute Genome Sequencing Center for Infectious Disease"/>
            <person name="Wu L."/>
            <person name="Ma J."/>
        </authorList>
    </citation>
    <scope>NUCLEOTIDE SEQUENCE [LARGE SCALE GENOMIC DNA]</scope>
    <source>
        <strain evidence="3 4">JCM 6922</strain>
    </source>
</reference>
<feature type="region of interest" description="Disordered" evidence="1">
    <location>
        <begin position="36"/>
        <end position="61"/>
    </location>
</feature>
<feature type="domain" description="Fido" evidence="2">
    <location>
        <begin position="313"/>
        <end position="446"/>
    </location>
</feature>
<dbReference type="PROSITE" id="PS51459">
    <property type="entry name" value="FIDO"/>
    <property type="match status" value="1"/>
</dbReference>
<dbReference type="Proteomes" id="UP001500460">
    <property type="component" value="Unassembled WGS sequence"/>
</dbReference>
<dbReference type="InterPro" id="IPR003812">
    <property type="entry name" value="Fido"/>
</dbReference>
<dbReference type="EMBL" id="BAAATK010000038">
    <property type="protein sequence ID" value="GAA2450572.1"/>
    <property type="molecule type" value="Genomic_DNA"/>
</dbReference>
<gene>
    <name evidence="3" type="ORF">GCM10010421_48740</name>
</gene>
<comment type="caution">
    <text evidence="3">The sequence shown here is derived from an EMBL/GenBank/DDBJ whole genome shotgun (WGS) entry which is preliminary data.</text>
</comment>
<sequence length="475" mass="52464">MVIVELSPHFLAWDDVNPARHPFDSASAPGVVRSLGPARRVPSRPAVPSAGPAPSDWSRDEGEAWADAMAHALAEHYGRWTLGWRWSHDEGDFDGGPVGSWCCPQDSITTPEETLARVVAALREWREWLESLATWFEAYPLDLADVEEQRILWERAARQLILRVSDRTGCGGGWYEHCRQVLVWFLSRWGVAPDLAQELVEQAIGGRFQSWTGPDPVLVDDVAEQLALSLRPDDGPRSTGPAPDHLRRWLAVRGTVPWHKAPDGGGDGPVTPARDGAAEDIRTFDGALDPARAQGLLAALELLRADAARGALLDFELLRRWQRHVLGTPQPPPFRTLPAFAKSGRERYGIGPDTRARLDACLAESARDAERPLPLTARAARAFLDVCFFHPFDDGNARCAFLTLVFVLAREGVALDGVGLLRRVSFRADEPQDALTLARYIDVHLTETRRRAELAAALPPAHDDQNGRSFNKCRG</sequence>
<proteinExistence type="predicted"/>
<protein>
    <recommendedName>
        <fullName evidence="2">Fido domain-containing protein</fullName>
    </recommendedName>
</protein>
<dbReference type="Gene3D" id="1.10.3290.10">
    <property type="entry name" value="Fido-like domain"/>
    <property type="match status" value="1"/>
</dbReference>
<evidence type="ECO:0000313" key="4">
    <source>
        <dbReference type="Proteomes" id="UP001500460"/>
    </source>
</evidence>
<name>A0ABN3K9W7_9ACTN</name>
<organism evidence="3 4">
    <name type="scientific">Streptomyces glaucus</name>
    <dbReference type="NCBI Taxonomy" id="284029"/>
    <lineage>
        <taxon>Bacteria</taxon>
        <taxon>Bacillati</taxon>
        <taxon>Actinomycetota</taxon>
        <taxon>Actinomycetes</taxon>
        <taxon>Kitasatosporales</taxon>
        <taxon>Streptomycetaceae</taxon>
        <taxon>Streptomyces</taxon>
    </lineage>
</organism>
<evidence type="ECO:0000256" key="1">
    <source>
        <dbReference type="SAM" id="MobiDB-lite"/>
    </source>
</evidence>
<feature type="compositionally biased region" description="Low complexity" evidence="1">
    <location>
        <begin position="37"/>
        <end position="50"/>
    </location>
</feature>